<gene>
    <name evidence="1" type="ORF">J1N35_002785</name>
</gene>
<keyword evidence="2" id="KW-1185">Reference proteome</keyword>
<proteinExistence type="predicted"/>
<dbReference type="Proteomes" id="UP000828251">
    <property type="component" value="Unassembled WGS sequence"/>
</dbReference>
<evidence type="ECO:0000313" key="2">
    <source>
        <dbReference type="Proteomes" id="UP000828251"/>
    </source>
</evidence>
<name>A0A9D3WLU7_9ROSI</name>
<comment type="caution">
    <text evidence="1">The sequence shown here is derived from an EMBL/GenBank/DDBJ whole genome shotgun (WGS) entry which is preliminary data.</text>
</comment>
<evidence type="ECO:0000313" key="1">
    <source>
        <dbReference type="EMBL" id="KAH1131407.1"/>
    </source>
</evidence>
<protein>
    <submittedName>
        <fullName evidence="1">Uncharacterized protein</fullName>
    </submittedName>
</protein>
<organism evidence="1 2">
    <name type="scientific">Gossypium stocksii</name>
    <dbReference type="NCBI Taxonomy" id="47602"/>
    <lineage>
        <taxon>Eukaryota</taxon>
        <taxon>Viridiplantae</taxon>
        <taxon>Streptophyta</taxon>
        <taxon>Embryophyta</taxon>
        <taxon>Tracheophyta</taxon>
        <taxon>Spermatophyta</taxon>
        <taxon>Magnoliopsida</taxon>
        <taxon>eudicotyledons</taxon>
        <taxon>Gunneridae</taxon>
        <taxon>Pentapetalae</taxon>
        <taxon>rosids</taxon>
        <taxon>malvids</taxon>
        <taxon>Malvales</taxon>
        <taxon>Malvaceae</taxon>
        <taxon>Malvoideae</taxon>
        <taxon>Gossypium</taxon>
    </lineage>
</organism>
<sequence length="102" mass="11572">MDVIRRHQYHILHPVGSVRKSGDVGCEGVVDNVGNNVNAQIKSGDTTVSVSTTNSVDTTRLNGATQYMATYLEYLSWFRIAGNPYFLSVEARRRQFHQKRQR</sequence>
<dbReference type="AlphaFoldDB" id="A0A9D3WLU7"/>
<dbReference type="OrthoDB" id="10387293at2759"/>
<dbReference type="EMBL" id="JAIQCV010000001">
    <property type="protein sequence ID" value="KAH1131407.1"/>
    <property type="molecule type" value="Genomic_DNA"/>
</dbReference>
<accession>A0A9D3WLU7</accession>
<reference evidence="1 2" key="1">
    <citation type="journal article" date="2021" name="Plant Biotechnol. J.">
        <title>Multi-omics assisted identification of the key and species-specific regulatory components of drought-tolerant mechanisms in Gossypium stocksii.</title>
        <authorList>
            <person name="Yu D."/>
            <person name="Ke L."/>
            <person name="Zhang D."/>
            <person name="Wu Y."/>
            <person name="Sun Y."/>
            <person name="Mei J."/>
            <person name="Sun J."/>
            <person name="Sun Y."/>
        </authorList>
    </citation>
    <scope>NUCLEOTIDE SEQUENCE [LARGE SCALE GENOMIC DNA]</scope>
    <source>
        <strain evidence="2">cv. E1</strain>
        <tissue evidence="1">Leaf</tissue>
    </source>
</reference>